<accession>A0ABR4YLX5</accession>
<evidence type="ECO:0000313" key="3">
    <source>
        <dbReference type="Proteomes" id="UP000031004"/>
    </source>
</evidence>
<organism evidence="2 3">
    <name type="scientific">Mycolicibacterium setense</name>
    <dbReference type="NCBI Taxonomy" id="431269"/>
    <lineage>
        <taxon>Bacteria</taxon>
        <taxon>Bacillati</taxon>
        <taxon>Actinomycetota</taxon>
        <taxon>Actinomycetes</taxon>
        <taxon>Mycobacteriales</taxon>
        <taxon>Mycobacteriaceae</taxon>
        <taxon>Mycolicibacterium</taxon>
    </lineage>
</organism>
<dbReference type="Proteomes" id="UP000031004">
    <property type="component" value="Unassembled WGS sequence"/>
</dbReference>
<evidence type="ECO:0000313" key="2">
    <source>
        <dbReference type="EMBL" id="KHO19737.1"/>
    </source>
</evidence>
<gene>
    <name evidence="2" type="ORF">QQ44_24035</name>
</gene>
<feature type="compositionally biased region" description="Basic and acidic residues" evidence="1">
    <location>
        <begin position="16"/>
        <end position="28"/>
    </location>
</feature>
<name>A0ABR4YLX5_9MYCO</name>
<dbReference type="EMBL" id="JTLZ01000012">
    <property type="protein sequence ID" value="KHO19737.1"/>
    <property type="molecule type" value="Genomic_DNA"/>
</dbReference>
<comment type="caution">
    <text evidence="2">The sequence shown here is derived from an EMBL/GenBank/DDBJ whole genome shotgun (WGS) entry which is preliminary data.</text>
</comment>
<sequence length="155" mass="16355">MHELAPPAVPIGVDASGKRRDGRSEPARVDLDGVAVPARLIGDRFDVQCVVPGPQHPAVFVGADRAGGVVDIENLDGVPISRDHVEGEQPTSAPVPCLERFGTSGQCRHAEQAPADVEKRRDLLHGLPHSSGVGGQNRFNMDALHAINSRVPDSG</sequence>
<keyword evidence="3" id="KW-1185">Reference proteome</keyword>
<evidence type="ECO:0000256" key="1">
    <source>
        <dbReference type="SAM" id="MobiDB-lite"/>
    </source>
</evidence>
<proteinExistence type="predicted"/>
<protein>
    <submittedName>
        <fullName evidence="2">Uncharacterized protein</fullName>
    </submittedName>
</protein>
<reference evidence="2 3" key="1">
    <citation type="submission" date="2014-11" db="EMBL/GenBank/DDBJ databases">
        <title>Mycobacterium setense Manresensis Genome.</title>
        <authorList>
            <person name="Rech G."/>
            <person name="Sumoy L."/>
        </authorList>
    </citation>
    <scope>NUCLEOTIDE SEQUENCE [LARGE SCALE GENOMIC DNA]</scope>
    <source>
        <strain evidence="2 3">Manresensis</strain>
    </source>
</reference>
<feature type="region of interest" description="Disordered" evidence="1">
    <location>
        <begin position="1"/>
        <end position="28"/>
    </location>
</feature>